<dbReference type="Gene3D" id="3.30.70.270">
    <property type="match status" value="1"/>
</dbReference>
<dbReference type="CDD" id="cd01948">
    <property type="entry name" value="EAL"/>
    <property type="match status" value="1"/>
</dbReference>
<evidence type="ECO:0000313" key="5">
    <source>
        <dbReference type="Proteomes" id="UP000323708"/>
    </source>
</evidence>
<dbReference type="FunFam" id="3.30.70.270:FF:000001">
    <property type="entry name" value="Diguanylate cyclase domain protein"/>
    <property type="match status" value="1"/>
</dbReference>
<sequence length="592" mass="65834">MTLTGPTTALLGLLLLIAGLLAWTLVRLARQRSRVIDKELASQARDFDRQWLQSEDGEAETQQSRYLRTLLTRAGAKLQSLSTQIADSEAAAAEREAAYASELAQQKQQLADSVREIEASRENLYHMAYHDSLTSLPNRRLFREQLEQLLRMAERHGEQLAILFIDLDDFKRINDSVGHSAGDNLLQEVASRILSCVRDSDLVAHNVDTGPSINVSRIGGDEFTVVLPQLERVEAAGVVAERIVEAIGSPFNIEGQELVVTPSIGIAIAPGDASDAQGLLKASDIALYYAKGQGKNHFAYYQEHMTEPAQARLRMEADLRGALERGEIELVYQPQVETRTATVVGAEALLRWNHPELGLVPPMRFIPVAEEMNIIDELGRWTIRQACQQLKAYHAKNLKLPKVTVNVSALQFKMEFVDTVREVLAETGVDPSHLQLELQEGVAMKDLGESIHILNGLKELGISLCIDDFGTGYSPLGYLNNFPLDSIKLDRSYLVKSLENEKEANLVAAIIDIARNMELGLLAEGVETIEQYQFLNRQGVHHMQGYLFSAPVSASELEAMLAPWHFMEFLRQLSNHLGDRPREVAPASEESQ</sequence>
<dbReference type="SUPFAM" id="SSF55073">
    <property type="entry name" value="Nucleotide cyclase"/>
    <property type="match status" value="1"/>
</dbReference>
<dbReference type="Pfam" id="PF00990">
    <property type="entry name" value="GGDEF"/>
    <property type="match status" value="1"/>
</dbReference>
<comment type="cofactor">
    <cofactor evidence="1">
        <name>Mg(2+)</name>
        <dbReference type="ChEBI" id="CHEBI:18420"/>
    </cofactor>
</comment>
<keyword evidence="5" id="KW-1185">Reference proteome</keyword>
<dbReference type="RefSeq" id="WP_149611196.1">
    <property type="nucleotide sequence ID" value="NZ_VTUX01000004.1"/>
</dbReference>
<dbReference type="AlphaFoldDB" id="A0A5B0X0A0"/>
<dbReference type="SMART" id="SM00267">
    <property type="entry name" value="GGDEF"/>
    <property type="match status" value="1"/>
</dbReference>
<dbReference type="InterPro" id="IPR052155">
    <property type="entry name" value="Biofilm_reg_signaling"/>
</dbReference>
<dbReference type="PROSITE" id="PS50883">
    <property type="entry name" value="EAL"/>
    <property type="match status" value="1"/>
</dbReference>
<evidence type="ECO:0000259" key="2">
    <source>
        <dbReference type="PROSITE" id="PS50883"/>
    </source>
</evidence>
<dbReference type="EMBL" id="VTUX01000004">
    <property type="protein sequence ID" value="KAA1191761.1"/>
    <property type="molecule type" value="Genomic_DNA"/>
</dbReference>
<name>A0A5B0X0A0_9GAMM</name>
<dbReference type="SUPFAM" id="SSF141868">
    <property type="entry name" value="EAL domain-like"/>
    <property type="match status" value="1"/>
</dbReference>
<dbReference type="InterPro" id="IPR043128">
    <property type="entry name" value="Rev_trsase/Diguanyl_cyclase"/>
</dbReference>
<reference evidence="4 5" key="1">
    <citation type="submission" date="2019-09" db="EMBL/GenBank/DDBJ databases">
        <authorList>
            <person name="Chen X.-Y."/>
        </authorList>
    </citation>
    <scope>NUCLEOTIDE SEQUENCE [LARGE SCALE GENOMIC DNA]</scope>
    <source>
        <strain evidence="4 5">NY5</strain>
    </source>
</reference>
<dbReference type="InterPro" id="IPR029787">
    <property type="entry name" value="Nucleotide_cyclase"/>
</dbReference>
<organism evidence="4 5">
    <name type="scientific">Pseudohalioglobus sediminis</name>
    <dbReference type="NCBI Taxonomy" id="2606449"/>
    <lineage>
        <taxon>Bacteria</taxon>
        <taxon>Pseudomonadati</taxon>
        <taxon>Pseudomonadota</taxon>
        <taxon>Gammaproteobacteria</taxon>
        <taxon>Cellvibrionales</taxon>
        <taxon>Halieaceae</taxon>
        <taxon>Pseudohalioglobus</taxon>
    </lineage>
</organism>
<dbReference type="InterPro" id="IPR035919">
    <property type="entry name" value="EAL_sf"/>
</dbReference>
<dbReference type="Pfam" id="PF00563">
    <property type="entry name" value="EAL"/>
    <property type="match status" value="1"/>
</dbReference>
<feature type="domain" description="GGDEF" evidence="3">
    <location>
        <begin position="158"/>
        <end position="303"/>
    </location>
</feature>
<evidence type="ECO:0000259" key="3">
    <source>
        <dbReference type="PROSITE" id="PS50887"/>
    </source>
</evidence>
<dbReference type="InterPro" id="IPR000160">
    <property type="entry name" value="GGDEF_dom"/>
</dbReference>
<feature type="domain" description="EAL" evidence="2">
    <location>
        <begin position="312"/>
        <end position="565"/>
    </location>
</feature>
<dbReference type="PROSITE" id="PS50887">
    <property type="entry name" value="GGDEF"/>
    <property type="match status" value="1"/>
</dbReference>
<dbReference type="Gene3D" id="3.20.20.450">
    <property type="entry name" value="EAL domain"/>
    <property type="match status" value="1"/>
</dbReference>
<protein>
    <submittedName>
        <fullName evidence="4">EAL domain-containing protein</fullName>
    </submittedName>
</protein>
<comment type="caution">
    <text evidence="4">The sequence shown here is derived from an EMBL/GenBank/DDBJ whole genome shotgun (WGS) entry which is preliminary data.</text>
</comment>
<evidence type="ECO:0000256" key="1">
    <source>
        <dbReference type="ARBA" id="ARBA00001946"/>
    </source>
</evidence>
<dbReference type="Proteomes" id="UP000323708">
    <property type="component" value="Unassembled WGS sequence"/>
</dbReference>
<gene>
    <name evidence="4" type="ORF">F0M18_09500</name>
</gene>
<dbReference type="CDD" id="cd01949">
    <property type="entry name" value="GGDEF"/>
    <property type="match status" value="1"/>
</dbReference>
<dbReference type="SMART" id="SM00052">
    <property type="entry name" value="EAL"/>
    <property type="match status" value="1"/>
</dbReference>
<proteinExistence type="predicted"/>
<accession>A0A5B0X0A0</accession>
<evidence type="ECO:0000313" key="4">
    <source>
        <dbReference type="EMBL" id="KAA1191761.1"/>
    </source>
</evidence>
<dbReference type="GO" id="GO:0003824">
    <property type="term" value="F:catalytic activity"/>
    <property type="evidence" value="ECO:0007669"/>
    <property type="project" value="UniProtKB-ARBA"/>
</dbReference>
<dbReference type="PANTHER" id="PTHR44757">
    <property type="entry name" value="DIGUANYLATE CYCLASE DGCP"/>
    <property type="match status" value="1"/>
</dbReference>
<dbReference type="PANTHER" id="PTHR44757:SF2">
    <property type="entry name" value="BIOFILM ARCHITECTURE MAINTENANCE PROTEIN MBAA"/>
    <property type="match status" value="1"/>
</dbReference>
<dbReference type="InterPro" id="IPR001633">
    <property type="entry name" value="EAL_dom"/>
</dbReference>
<dbReference type="NCBIfam" id="TIGR00254">
    <property type="entry name" value="GGDEF"/>
    <property type="match status" value="1"/>
</dbReference>